<evidence type="ECO:0000313" key="1">
    <source>
        <dbReference type="EMBL" id="GIX79763.1"/>
    </source>
</evidence>
<keyword evidence="2" id="KW-1185">Reference proteome</keyword>
<reference evidence="1 2" key="1">
    <citation type="submission" date="2021-06" db="EMBL/GenBank/DDBJ databases">
        <title>Caerostris extrusa draft genome.</title>
        <authorList>
            <person name="Kono N."/>
            <person name="Arakawa K."/>
        </authorList>
    </citation>
    <scope>NUCLEOTIDE SEQUENCE [LARGE SCALE GENOMIC DNA]</scope>
</reference>
<organism evidence="1 2">
    <name type="scientific">Caerostris extrusa</name>
    <name type="common">Bark spider</name>
    <name type="synonym">Caerostris bankana</name>
    <dbReference type="NCBI Taxonomy" id="172846"/>
    <lineage>
        <taxon>Eukaryota</taxon>
        <taxon>Metazoa</taxon>
        <taxon>Ecdysozoa</taxon>
        <taxon>Arthropoda</taxon>
        <taxon>Chelicerata</taxon>
        <taxon>Arachnida</taxon>
        <taxon>Araneae</taxon>
        <taxon>Araneomorphae</taxon>
        <taxon>Entelegynae</taxon>
        <taxon>Araneoidea</taxon>
        <taxon>Araneidae</taxon>
        <taxon>Caerostris</taxon>
    </lineage>
</organism>
<dbReference type="AlphaFoldDB" id="A0AAV4N5S7"/>
<dbReference type="EMBL" id="BPLR01020532">
    <property type="protein sequence ID" value="GIX79763.1"/>
    <property type="molecule type" value="Genomic_DNA"/>
</dbReference>
<proteinExistence type="predicted"/>
<name>A0AAV4N5S7_CAEEX</name>
<dbReference type="Proteomes" id="UP001054945">
    <property type="component" value="Unassembled WGS sequence"/>
</dbReference>
<comment type="caution">
    <text evidence="1">The sequence shown here is derived from an EMBL/GenBank/DDBJ whole genome shotgun (WGS) entry which is preliminary data.</text>
</comment>
<protein>
    <submittedName>
        <fullName evidence="1">Uncharacterized protein</fullName>
    </submittedName>
</protein>
<evidence type="ECO:0000313" key="2">
    <source>
        <dbReference type="Proteomes" id="UP001054945"/>
    </source>
</evidence>
<sequence>MNLEVLGYCRSVTRIELLSDVVNLIEALFSLFITHEPAPWPGNVLQQTQMRPQQNDLPARAFGTLGHVSITVD</sequence>
<accession>A0AAV4N5S7</accession>
<gene>
    <name evidence="1" type="ORF">CEXT_734061</name>
</gene>